<feature type="region of interest" description="Disordered" evidence="1">
    <location>
        <begin position="1"/>
        <end position="51"/>
    </location>
</feature>
<organism evidence="2 3">
    <name type="scientific">Streptomyces qinglanensis</name>
    <dbReference type="NCBI Taxonomy" id="943816"/>
    <lineage>
        <taxon>Bacteria</taxon>
        <taxon>Bacillati</taxon>
        <taxon>Actinomycetota</taxon>
        <taxon>Actinomycetes</taxon>
        <taxon>Kitasatosporales</taxon>
        <taxon>Streptomycetaceae</taxon>
        <taxon>Streptomyces</taxon>
    </lineage>
</organism>
<gene>
    <name evidence="2" type="ORF">SAMN05421870_107175</name>
</gene>
<feature type="compositionally biased region" description="Gly residues" evidence="1">
    <location>
        <begin position="90"/>
        <end position="113"/>
    </location>
</feature>
<name>A0A1H9U0Y2_9ACTN</name>
<reference evidence="3" key="1">
    <citation type="submission" date="2016-10" db="EMBL/GenBank/DDBJ databases">
        <authorList>
            <person name="Varghese N."/>
            <person name="Submissions S."/>
        </authorList>
    </citation>
    <scope>NUCLEOTIDE SEQUENCE [LARGE SCALE GENOMIC DNA]</scope>
    <source>
        <strain evidence="3">CGMCC 4.6825</strain>
    </source>
</reference>
<evidence type="ECO:0000313" key="2">
    <source>
        <dbReference type="EMBL" id="SES02817.1"/>
    </source>
</evidence>
<sequence length="279" mass="27581">MTIDRLPSGRSRWSADRRGAASAAREGAGEPSGRDALAGRREGRSGRTGCVAARTSDASGAVCGFEGTGVAADGGRTRTAGAGDDEAGEAGFGSVGRGAGAGAEGVGRGGRGVHGCPAERSRLTSGVRTVRDAPGQWPFRPAVASTRVPSASTERWAPPPRWGRRPTAAVCGTAEGRRCAAGTVRAARAAVAVRGAAAGRELLVPREDFGGGLLGTPPPGAAAAASTTAASAGGSALAEAATAAPPAVAPVARHMSATAASFCRPSRPAARLFSCCRTR</sequence>
<feature type="compositionally biased region" description="Low complexity" evidence="1">
    <location>
        <begin position="68"/>
        <end position="82"/>
    </location>
</feature>
<dbReference type="Proteomes" id="UP000182841">
    <property type="component" value="Unassembled WGS sequence"/>
</dbReference>
<feature type="compositionally biased region" description="Low complexity" evidence="1">
    <location>
        <begin position="20"/>
        <end position="31"/>
    </location>
</feature>
<keyword evidence="3" id="KW-1185">Reference proteome</keyword>
<dbReference type="EMBL" id="FOGO01000007">
    <property type="protein sequence ID" value="SES02817.1"/>
    <property type="molecule type" value="Genomic_DNA"/>
</dbReference>
<accession>A0A1H9U0Y2</accession>
<evidence type="ECO:0000256" key="1">
    <source>
        <dbReference type="SAM" id="MobiDB-lite"/>
    </source>
</evidence>
<feature type="region of interest" description="Disordered" evidence="1">
    <location>
        <begin position="68"/>
        <end position="167"/>
    </location>
</feature>
<dbReference type="AlphaFoldDB" id="A0A1H9U0Y2"/>
<evidence type="ECO:0000313" key="3">
    <source>
        <dbReference type="Proteomes" id="UP000182841"/>
    </source>
</evidence>
<protein>
    <submittedName>
        <fullName evidence="2">Uncharacterized protein</fullName>
    </submittedName>
</protein>
<proteinExistence type="predicted"/>